<protein>
    <submittedName>
        <fullName evidence="1">Uncharacterized protein</fullName>
    </submittedName>
</protein>
<dbReference type="GO" id="GO:0005737">
    <property type="term" value="C:cytoplasm"/>
    <property type="evidence" value="ECO:0007669"/>
    <property type="project" value="TreeGrafter"/>
</dbReference>
<name>A0A835R1U5_VANPL</name>
<dbReference type="Proteomes" id="UP000636800">
    <property type="component" value="Chromosome 5"/>
</dbReference>
<comment type="caution">
    <text evidence="1">The sequence shown here is derived from an EMBL/GenBank/DDBJ whole genome shotgun (WGS) entry which is preliminary data.</text>
</comment>
<dbReference type="InterPro" id="IPR044534">
    <property type="entry name" value="TTL1-4"/>
</dbReference>
<dbReference type="AlphaFoldDB" id="A0A835R1U5"/>
<evidence type="ECO:0000313" key="2">
    <source>
        <dbReference type="Proteomes" id="UP000636800"/>
    </source>
</evidence>
<gene>
    <name evidence="1" type="ORF">HPP92_010918</name>
</gene>
<keyword evidence="2" id="KW-1185">Reference proteome</keyword>
<dbReference type="OrthoDB" id="5590282at2759"/>
<dbReference type="PANTHER" id="PTHR46050:SF7">
    <property type="entry name" value="TETRATRICOPEPTIDE REPEAT (TPR)-LIKE SUPERFAMILY PROTEIN"/>
    <property type="match status" value="1"/>
</dbReference>
<sequence>MAGGGCLVQGFVADRRRLTRKGGEEEREPRRLEMDMQIFAYQAEAFLMLCRQEDAEELMIDGPKFETDASTKFFGGPRNAYQLSVRAQLMWLQEDSSAVFVAQLAALH</sequence>
<proteinExistence type="predicted"/>
<dbReference type="EMBL" id="JADCNL010000005">
    <property type="protein sequence ID" value="KAG0480060.1"/>
    <property type="molecule type" value="Genomic_DNA"/>
</dbReference>
<organism evidence="1 2">
    <name type="scientific">Vanilla planifolia</name>
    <name type="common">Vanilla</name>
    <dbReference type="NCBI Taxonomy" id="51239"/>
    <lineage>
        <taxon>Eukaryota</taxon>
        <taxon>Viridiplantae</taxon>
        <taxon>Streptophyta</taxon>
        <taxon>Embryophyta</taxon>
        <taxon>Tracheophyta</taxon>
        <taxon>Spermatophyta</taxon>
        <taxon>Magnoliopsida</taxon>
        <taxon>Liliopsida</taxon>
        <taxon>Asparagales</taxon>
        <taxon>Orchidaceae</taxon>
        <taxon>Vanilloideae</taxon>
        <taxon>Vanilleae</taxon>
        <taxon>Vanilla</taxon>
    </lineage>
</organism>
<evidence type="ECO:0000313" key="1">
    <source>
        <dbReference type="EMBL" id="KAG0480060.1"/>
    </source>
</evidence>
<accession>A0A835R1U5</accession>
<dbReference type="PANTHER" id="PTHR46050">
    <property type="entry name" value="TPR REPEAT-CONTAINING THIOREDOXIN"/>
    <property type="match status" value="1"/>
</dbReference>
<reference evidence="1 2" key="1">
    <citation type="journal article" date="2020" name="Nat. Food">
        <title>A phased Vanilla planifolia genome enables genetic improvement of flavour and production.</title>
        <authorList>
            <person name="Hasing T."/>
            <person name="Tang H."/>
            <person name="Brym M."/>
            <person name="Khazi F."/>
            <person name="Huang T."/>
            <person name="Chambers A.H."/>
        </authorList>
    </citation>
    <scope>NUCLEOTIDE SEQUENCE [LARGE SCALE GENOMIC DNA]</scope>
    <source>
        <tissue evidence="1">Leaf</tissue>
    </source>
</reference>